<organism evidence="2">
    <name type="scientific">Rhizopus microsporus var. microsporus</name>
    <dbReference type="NCBI Taxonomy" id="86635"/>
    <lineage>
        <taxon>Eukaryota</taxon>
        <taxon>Fungi</taxon>
        <taxon>Fungi incertae sedis</taxon>
        <taxon>Mucoromycota</taxon>
        <taxon>Mucoromycotina</taxon>
        <taxon>Mucoromycetes</taxon>
        <taxon>Mucorales</taxon>
        <taxon>Mucorineae</taxon>
        <taxon>Rhizopodaceae</taxon>
        <taxon>Rhizopus</taxon>
    </lineage>
</organism>
<dbReference type="Proteomes" id="UP000242414">
    <property type="component" value="Unassembled WGS sequence"/>
</dbReference>
<feature type="non-terminal residue" evidence="2">
    <location>
        <position position="1"/>
    </location>
</feature>
<feature type="compositionally biased region" description="Basic residues" evidence="1">
    <location>
        <begin position="1"/>
        <end position="10"/>
    </location>
</feature>
<evidence type="ECO:0000313" key="2">
    <source>
        <dbReference type="EMBL" id="ORE01598.1"/>
    </source>
</evidence>
<sequence>VGTSDKKKKQGYQIKSEKKKARMQEIEDSNQNISSCTKCKQAGHTSASSPLCPQHILRKTEVLKLHLGEHYQAYIRNVSFDNCILDQYKTKLKINVIETCSSVRYLIFKAKLFISYYLLENSTAVAPKCLYTQNFWYSVIQLINGKEEIN</sequence>
<proteinExistence type="predicted"/>
<name>A0A1X0QPC4_RHIZD</name>
<reference evidence="2" key="1">
    <citation type="journal article" date="2016" name="Proc. Natl. Acad. Sci. U.S.A.">
        <title>Lipid metabolic changes in an early divergent fungus govern the establishment of a mutualistic symbiosis with endobacteria.</title>
        <authorList>
            <person name="Lastovetsky O.A."/>
            <person name="Gaspar M.L."/>
            <person name="Mondo S.J."/>
            <person name="LaButti K.M."/>
            <person name="Sandor L."/>
            <person name="Grigoriev I.V."/>
            <person name="Henry S.A."/>
            <person name="Pawlowska T.E."/>
        </authorList>
    </citation>
    <scope>NUCLEOTIDE SEQUENCE [LARGE SCALE GENOMIC DNA]</scope>
    <source>
        <strain evidence="2">ATCC 52814</strain>
    </source>
</reference>
<dbReference type="VEuPathDB" id="FungiDB:BCV72DRAFT_320863"/>
<feature type="region of interest" description="Disordered" evidence="1">
    <location>
        <begin position="1"/>
        <end position="25"/>
    </location>
</feature>
<dbReference type="EMBL" id="KV922116">
    <property type="protein sequence ID" value="ORE01598.1"/>
    <property type="molecule type" value="Genomic_DNA"/>
</dbReference>
<protein>
    <submittedName>
        <fullName evidence="2">Uncharacterized protein</fullName>
    </submittedName>
</protein>
<dbReference type="OrthoDB" id="2285535at2759"/>
<accession>A0A1X0QPC4</accession>
<evidence type="ECO:0000256" key="1">
    <source>
        <dbReference type="SAM" id="MobiDB-lite"/>
    </source>
</evidence>
<dbReference type="AlphaFoldDB" id="A0A1X0QPC4"/>
<gene>
    <name evidence="2" type="ORF">BCV72DRAFT_320863</name>
</gene>